<keyword evidence="6 8" id="KW-1133">Transmembrane helix</keyword>
<comment type="subcellular location">
    <subcellularLocation>
        <location evidence="1">Cell membrane</location>
        <topology evidence="1">Multi-pass membrane protein</topology>
    </subcellularLocation>
</comment>
<organism evidence="9 10">
    <name type="scientific">Paracraurococcus ruber</name>
    <dbReference type="NCBI Taxonomy" id="77675"/>
    <lineage>
        <taxon>Bacteria</taxon>
        <taxon>Pseudomonadati</taxon>
        <taxon>Pseudomonadota</taxon>
        <taxon>Alphaproteobacteria</taxon>
        <taxon>Acetobacterales</taxon>
        <taxon>Roseomonadaceae</taxon>
        <taxon>Paracraurococcus</taxon>
    </lineage>
</organism>
<keyword evidence="4" id="KW-1003">Cell membrane</keyword>
<dbReference type="RefSeq" id="WP_133219381.1">
    <property type="nucleotide sequence ID" value="NZ_NRSG01000041.1"/>
</dbReference>
<name>A0ABS1CUL0_9PROT</name>
<dbReference type="Proteomes" id="UP000697995">
    <property type="component" value="Unassembled WGS sequence"/>
</dbReference>
<evidence type="ECO:0000313" key="9">
    <source>
        <dbReference type="EMBL" id="MBK1658167.1"/>
    </source>
</evidence>
<feature type="transmembrane region" description="Helical" evidence="8">
    <location>
        <begin position="241"/>
        <end position="269"/>
    </location>
</feature>
<evidence type="ECO:0000256" key="1">
    <source>
        <dbReference type="ARBA" id="ARBA00004651"/>
    </source>
</evidence>
<evidence type="ECO:0000256" key="3">
    <source>
        <dbReference type="ARBA" id="ARBA00022448"/>
    </source>
</evidence>
<reference evidence="9 10" key="1">
    <citation type="journal article" date="2020" name="Microorganisms">
        <title>Osmotic Adaptation and Compatible Solute Biosynthesis of Phototrophic Bacteria as Revealed from Genome Analyses.</title>
        <authorList>
            <person name="Imhoff J.F."/>
            <person name="Rahn T."/>
            <person name="Kunzel S."/>
            <person name="Keller A."/>
            <person name="Neulinger S.C."/>
        </authorList>
    </citation>
    <scope>NUCLEOTIDE SEQUENCE [LARGE SCALE GENOMIC DNA]</scope>
    <source>
        <strain evidence="9 10">DSM 15382</strain>
    </source>
</reference>
<protein>
    <submittedName>
        <fullName evidence="9">AI-2E family transporter</fullName>
    </submittedName>
</protein>
<keyword evidence="3" id="KW-0813">Transport</keyword>
<feature type="transmembrane region" description="Helical" evidence="8">
    <location>
        <begin position="62"/>
        <end position="82"/>
    </location>
</feature>
<comment type="similarity">
    <text evidence="2">Belongs to the autoinducer-2 exporter (AI-2E) (TC 2.A.86) family.</text>
</comment>
<evidence type="ECO:0000313" key="10">
    <source>
        <dbReference type="Proteomes" id="UP000697995"/>
    </source>
</evidence>
<keyword evidence="7 8" id="KW-0472">Membrane</keyword>
<evidence type="ECO:0000256" key="7">
    <source>
        <dbReference type="ARBA" id="ARBA00023136"/>
    </source>
</evidence>
<evidence type="ECO:0000256" key="6">
    <source>
        <dbReference type="ARBA" id="ARBA00022989"/>
    </source>
</evidence>
<accession>A0ABS1CUL0</accession>
<evidence type="ECO:0000256" key="4">
    <source>
        <dbReference type="ARBA" id="ARBA00022475"/>
    </source>
</evidence>
<dbReference type="EMBL" id="NRSG01000041">
    <property type="protein sequence ID" value="MBK1658167.1"/>
    <property type="molecule type" value="Genomic_DNA"/>
</dbReference>
<feature type="transmembrane region" description="Helical" evidence="8">
    <location>
        <begin position="150"/>
        <end position="176"/>
    </location>
</feature>
<feature type="transmembrane region" description="Helical" evidence="8">
    <location>
        <begin position="275"/>
        <end position="294"/>
    </location>
</feature>
<evidence type="ECO:0000256" key="5">
    <source>
        <dbReference type="ARBA" id="ARBA00022692"/>
    </source>
</evidence>
<evidence type="ECO:0000256" key="2">
    <source>
        <dbReference type="ARBA" id="ARBA00009773"/>
    </source>
</evidence>
<comment type="caution">
    <text evidence="9">The sequence shown here is derived from an EMBL/GenBank/DDBJ whole genome shotgun (WGS) entry which is preliminary data.</text>
</comment>
<feature type="transmembrane region" description="Helical" evidence="8">
    <location>
        <begin position="212"/>
        <end position="234"/>
    </location>
</feature>
<dbReference type="InterPro" id="IPR002549">
    <property type="entry name" value="AI-2E-like"/>
</dbReference>
<keyword evidence="10" id="KW-1185">Reference proteome</keyword>
<sequence length="355" mass="37123">MQSDSAMTVRILGLLAALALGVGCLLVLRPFLSALLWAAILVYSTWPAFRMLRERLRLSPGMAALAMVLAEFLLIGLPLVFATPTKREDVEGLRAAVEGFLTQGLPGLGDWLGRLPLIGHILAEHLSGIDLGLSGIADLIAPYAGTLAQAALGVLLAVLSGLAEVLLAIFLAFFLYRDGPAIAQRAEAALSRLAGERTRHIVEVVGGVTRGVVYGLLGTAIAQGLMTWFGLWLAGVPRPTLLGVIAGCISILPVGAPLVWIPATIWLFAQGQTGWAIFLGLYGAFGISSADNVIRPWLIARGADLPLLLTLLGALGGVFAFGFLGLFLGPVLLAVGFTLLKDWADGARAPAKPGG</sequence>
<gene>
    <name evidence="9" type="ORF">CKO45_07980</name>
</gene>
<proteinExistence type="inferred from homology"/>
<evidence type="ECO:0000256" key="8">
    <source>
        <dbReference type="SAM" id="Phobius"/>
    </source>
</evidence>
<feature type="transmembrane region" description="Helical" evidence="8">
    <location>
        <begin position="306"/>
        <end position="333"/>
    </location>
</feature>
<dbReference type="PANTHER" id="PTHR21716">
    <property type="entry name" value="TRANSMEMBRANE PROTEIN"/>
    <property type="match status" value="1"/>
</dbReference>
<dbReference type="Pfam" id="PF01594">
    <property type="entry name" value="AI-2E_transport"/>
    <property type="match status" value="1"/>
</dbReference>
<keyword evidence="5 8" id="KW-0812">Transmembrane</keyword>
<dbReference type="PANTHER" id="PTHR21716:SF67">
    <property type="entry name" value="TRANSPORT PROTEIN YDIK-RELATED"/>
    <property type="match status" value="1"/>
</dbReference>